<dbReference type="InterPro" id="IPR003594">
    <property type="entry name" value="HATPase_dom"/>
</dbReference>
<keyword evidence="9" id="KW-0902">Two-component regulatory system</keyword>
<dbReference type="EMBL" id="SBKN01000001">
    <property type="protein sequence ID" value="RXR24497.1"/>
    <property type="molecule type" value="Genomic_DNA"/>
</dbReference>
<dbReference type="EC" id="2.7.13.3" evidence="3"/>
<protein>
    <recommendedName>
        <fullName evidence="3">histidine kinase</fullName>
        <ecNumber evidence="3">2.7.13.3</ecNumber>
    </recommendedName>
</protein>
<keyword evidence="10 11" id="KW-0472">Membrane</keyword>
<gene>
    <name evidence="14" type="ORF">EQG61_03355</name>
</gene>
<dbReference type="Pfam" id="PF02518">
    <property type="entry name" value="HATPase_c"/>
    <property type="match status" value="1"/>
</dbReference>
<dbReference type="AlphaFoldDB" id="A0A4Q1KC63"/>
<dbReference type="PANTHER" id="PTHR45436">
    <property type="entry name" value="SENSOR HISTIDINE KINASE YKOH"/>
    <property type="match status" value="1"/>
</dbReference>
<keyword evidence="5" id="KW-0808">Transferase</keyword>
<feature type="transmembrane region" description="Helical" evidence="11">
    <location>
        <begin position="153"/>
        <end position="177"/>
    </location>
</feature>
<evidence type="ECO:0000256" key="9">
    <source>
        <dbReference type="ARBA" id="ARBA00023012"/>
    </source>
</evidence>
<dbReference type="PANTHER" id="PTHR45436:SF5">
    <property type="entry name" value="SENSOR HISTIDINE KINASE TRCS"/>
    <property type="match status" value="1"/>
</dbReference>
<dbReference type="CDD" id="cd00082">
    <property type="entry name" value="HisKA"/>
    <property type="match status" value="1"/>
</dbReference>
<keyword evidence="4" id="KW-0597">Phosphoprotein</keyword>
<accession>A0A4Q1KC63</accession>
<keyword evidence="15" id="KW-1185">Reference proteome</keyword>
<name>A0A4Q1KC63_9FLAO</name>
<dbReference type="Proteomes" id="UP000289857">
    <property type="component" value="Unassembled WGS sequence"/>
</dbReference>
<keyword evidence="7 14" id="KW-0418">Kinase</keyword>
<evidence type="ECO:0000256" key="8">
    <source>
        <dbReference type="ARBA" id="ARBA00022989"/>
    </source>
</evidence>
<dbReference type="InterPro" id="IPR036890">
    <property type="entry name" value="HATPase_C_sf"/>
</dbReference>
<dbReference type="Pfam" id="PF00512">
    <property type="entry name" value="HisKA"/>
    <property type="match status" value="1"/>
</dbReference>
<evidence type="ECO:0000256" key="6">
    <source>
        <dbReference type="ARBA" id="ARBA00022692"/>
    </source>
</evidence>
<dbReference type="Gene3D" id="6.10.340.10">
    <property type="match status" value="1"/>
</dbReference>
<keyword evidence="6 11" id="KW-0812">Transmembrane</keyword>
<dbReference type="PROSITE" id="PS50885">
    <property type="entry name" value="HAMP"/>
    <property type="match status" value="1"/>
</dbReference>
<dbReference type="GO" id="GO:0005886">
    <property type="term" value="C:plasma membrane"/>
    <property type="evidence" value="ECO:0007669"/>
    <property type="project" value="TreeGrafter"/>
</dbReference>
<dbReference type="InterPro" id="IPR003660">
    <property type="entry name" value="HAMP_dom"/>
</dbReference>
<organism evidence="14 15">
    <name type="scientific">Flavobacterium stagni</name>
    <dbReference type="NCBI Taxonomy" id="2506421"/>
    <lineage>
        <taxon>Bacteria</taxon>
        <taxon>Pseudomonadati</taxon>
        <taxon>Bacteroidota</taxon>
        <taxon>Flavobacteriia</taxon>
        <taxon>Flavobacteriales</taxon>
        <taxon>Flavobacteriaceae</taxon>
        <taxon>Flavobacterium</taxon>
    </lineage>
</organism>
<comment type="caution">
    <text evidence="14">The sequence shown here is derived from an EMBL/GenBank/DDBJ whole genome shotgun (WGS) entry which is preliminary data.</text>
</comment>
<evidence type="ECO:0000256" key="4">
    <source>
        <dbReference type="ARBA" id="ARBA00022553"/>
    </source>
</evidence>
<dbReference type="Gene3D" id="1.10.287.130">
    <property type="match status" value="1"/>
</dbReference>
<feature type="transmembrane region" description="Helical" evidence="11">
    <location>
        <begin position="7"/>
        <end position="28"/>
    </location>
</feature>
<evidence type="ECO:0000259" key="13">
    <source>
        <dbReference type="PROSITE" id="PS50885"/>
    </source>
</evidence>
<feature type="domain" description="HAMP" evidence="13">
    <location>
        <begin position="178"/>
        <end position="231"/>
    </location>
</feature>
<dbReference type="InterPro" id="IPR003661">
    <property type="entry name" value="HisK_dim/P_dom"/>
</dbReference>
<dbReference type="InterPro" id="IPR036097">
    <property type="entry name" value="HisK_dim/P_sf"/>
</dbReference>
<evidence type="ECO:0000256" key="10">
    <source>
        <dbReference type="ARBA" id="ARBA00023136"/>
    </source>
</evidence>
<dbReference type="PROSITE" id="PS50109">
    <property type="entry name" value="HIS_KIN"/>
    <property type="match status" value="1"/>
</dbReference>
<dbReference type="SMART" id="SM00304">
    <property type="entry name" value="HAMP"/>
    <property type="match status" value="1"/>
</dbReference>
<dbReference type="InterPro" id="IPR050428">
    <property type="entry name" value="TCS_sensor_his_kinase"/>
</dbReference>
<dbReference type="SMART" id="SM00388">
    <property type="entry name" value="HisKA"/>
    <property type="match status" value="1"/>
</dbReference>
<dbReference type="OrthoDB" id="594725at2"/>
<dbReference type="CDD" id="cd06225">
    <property type="entry name" value="HAMP"/>
    <property type="match status" value="1"/>
</dbReference>
<evidence type="ECO:0000313" key="14">
    <source>
        <dbReference type="EMBL" id="RXR24497.1"/>
    </source>
</evidence>
<evidence type="ECO:0000256" key="5">
    <source>
        <dbReference type="ARBA" id="ARBA00022679"/>
    </source>
</evidence>
<dbReference type="PRINTS" id="PR00344">
    <property type="entry name" value="BCTRLSENSOR"/>
</dbReference>
<dbReference type="SUPFAM" id="SSF55874">
    <property type="entry name" value="ATPase domain of HSP90 chaperone/DNA topoisomerase II/histidine kinase"/>
    <property type="match status" value="1"/>
</dbReference>
<proteinExistence type="predicted"/>
<dbReference type="RefSeq" id="WP_129460473.1">
    <property type="nucleotide sequence ID" value="NZ_SBKN01000001.1"/>
</dbReference>
<evidence type="ECO:0000259" key="12">
    <source>
        <dbReference type="PROSITE" id="PS50109"/>
    </source>
</evidence>
<evidence type="ECO:0000313" key="15">
    <source>
        <dbReference type="Proteomes" id="UP000289857"/>
    </source>
</evidence>
<comment type="catalytic activity">
    <reaction evidence="1">
        <text>ATP + protein L-histidine = ADP + protein N-phospho-L-histidine.</text>
        <dbReference type="EC" id="2.7.13.3"/>
    </reaction>
</comment>
<evidence type="ECO:0000256" key="7">
    <source>
        <dbReference type="ARBA" id="ARBA00022777"/>
    </source>
</evidence>
<dbReference type="Pfam" id="PF00672">
    <property type="entry name" value="HAMP"/>
    <property type="match status" value="1"/>
</dbReference>
<evidence type="ECO:0000256" key="2">
    <source>
        <dbReference type="ARBA" id="ARBA00004370"/>
    </source>
</evidence>
<feature type="domain" description="Histidine kinase" evidence="12">
    <location>
        <begin position="239"/>
        <end position="454"/>
    </location>
</feature>
<keyword evidence="8 11" id="KW-1133">Transmembrane helix</keyword>
<dbReference type="InterPro" id="IPR004358">
    <property type="entry name" value="Sig_transdc_His_kin-like_C"/>
</dbReference>
<dbReference type="InterPro" id="IPR005467">
    <property type="entry name" value="His_kinase_dom"/>
</dbReference>
<dbReference type="Gene3D" id="3.30.565.10">
    <property type="entry name" value="Histidine kinase-like ATPase, C-terminal domain"/>
    <property type="match status" value="1"/>
</dbReference>
<evidence type="ECO:0000256" key="11">
    <source>
        <dbReference type="SAM" id="Phobius"/>
    </source>
</evidence>
<dbReference type="GO" id="GO:0000155">
    <property type="term" value="F:phosphorelay sensor kinase activity"/>
    <property type="evidence" value="ECO:0007669"/>
    <property type="project" value="InterPro"/>
</dbReference>
<comment type="subcellular location">
    <subcellularLocation>
        <location evidence="2">Membrane</location>
    </subcellularLocation>
</comment>
<sequence>MTLKRKIAINVSIAFSILFGLAATYIYISFSNFRKEEFKDRLTEKALTTAKLLLEVKEIDNTILKLIDQNTINKLYNEKTLVFDGQYKLVYQSLDDSKIKYTKDDLVRLNNEKSFYKVNGDQELLGIYLPFENTDYYVLISAQDKYGYSKMQYLLYSLIITYIISITLVWLLTYFFIKKLLQPLDEFQKTITTISANALNIHLVENQSHDEINLLTKAFNQMLNRLEFSFNTQKEFTSNASHELYTPLTRISLQLENLMNAGNHPPETEQYLKNINNDVHQMADLINSLLLLAKLNQDEIGKKLETLRVDDLVFDAYSQMQRNFPDFTMHFELEDNEAVDNAFEIHGFKSLLQIVIVNLLKNAYLYSEDKKATVLIQQPDASTTLVTVKNSGKTLTAEEQHKLFQPFARGENSANIHGSGLGLRIVKRILDFHGAEIQYTADGKTNQFQIVFSA</sequence>
<dbReference type="SMART" id="SM00387">
    <property type="entry name" value="HATPase_c"/>
    <property type="match status" value="1"/>
</dbReference>
<evidence type="ECO:0000256" key="3">
    <source>
        <dbReference type="ARBA" id="ARBA00012438"/>
    </source>
</evidence>
<evidence type="ECO:0000256" key="1">
    <source>
        <dbReference type="ARBA" id="ARBA00000085"/>
    </source>
</evidence>
<reference evidence="15" key="1">
    <citation type="submission" date="2019-01" db="EMBL/GenBank/DDBJ databases">
        <title>Cytophagaceae bacterium strain CAR-16.</title>
        <authorList>
            <person name="Chen W.-M."/>
        </authorList>
    </citation>
    <scope>NUCLEOTIDE SEQUENCE [LARGE SCALE GENOMIC DNA]</scope>
    <source>
        <strain evidence="15">WWJ-16</strain>
    </source>
</reference>
<dbReference type="SUPFAM" id="SSF47384">
    <property type="entry name" value="Homodimeric domain of signal transducing histidine kinase"/>
    <property type="match status" value="1"/>
</dbReference>
<dbReference type="SUPFAM" id="SSF158472">
    <property type="entry name" value="HAMP domain-like"/>
    <property type="match status" value="1"/>
</dbReference>